<dbReference type="AlphaFoldDB" id="A0A380KD49"/>
<evidence type="ECO:0000313" key="2">
    <source>
        <dbReference type="EMBL" id="SUN62554.1"/>
    </source>
</evidence>
<keyword evidence="1" id="KW-0472">Membrane</keyword>
<dbReference type="Pfam" id="PF17255">
    <property type="entry name" value="EbsA"/>
    <property type="match status" value="1"/>
</dbReference>
<keyword evidence="1" id="KW-1133">Transmembrane helix</keyword>
<protein>
    <submittedName>
        <fullName evidence="2">Pore forming protein ebsA</fullName>
    </submittedName>
</protein>
<keyword evidence="1" id="KW-0812">Transmembrane</keyword>
<dbReference type="EMBL" id="UHFN01000007">
    <property type="protein sequence ID" value="SUN62554.1"/>
    <property type="molecule type" value="Genomic_DNA"/>
</dbReference>
<name>A0A380KD49_9STRE</name>
<gene>
    <name evidence="2" type="ORF">NCTC12224_01952</name>
</gene>
<evidence type="ECO:0000313" key="3">
    <source>
        <dbReference type="Proteomes" id="UP000254924"/>
    </source>
</evidence>
<proteinExistence type="predicted"/>
<dbReference type="Proteomes" id="UP000254924">
    <property type="component" value="Unassembled WGS sequence"/>
</dbReference>
<dbReference type="RefSeq" id="WP_115270195.1">
    <property type="nucleotide sequence ID" value="NZ_CP185251.1"/>
</dbReference>
<dbReference type="GeneID" id="78357214"/>
<reference evidence="2 3" key="1">
    <citation type="submission" date="2018-06" db="EMBL/GenBank/DDBJ databases">
        <authorList>
            <consortium name="Pathogen Informatics"/>
            <person name="Doyle S."/>
        </authorList>
    </citation>
    <scope>NUCLEOTIDE SEQUENCE [LARGE SCALE GENOMIC DNA]</scope>
    <source>
        <strain evidence="2 3">NCTC12224</strain>
    </source>
</reference>
<feature type="transmembrane region" description="Helical" evidence="1">
    <location>
        <begin position="47"/>
        <end position="66"/>
    </location>
</feature>
<organism evidence="2 3">
    <name type="scientific">Streptococcus hyointestinalis</name>
    <dbReference type="NCBI Taxonomy" id="1337"/>
    <lineage>
        <taxon>Bacteria</taxon>
        <taxon>Bacillati</taxon>
        <taxon>Bacillota</taxon>
        <taxon>Bacilli</taxon>
        <taxon>Lactobacillales</taxon>
        <taxon>Streptococcaceae</taxon>
        <taxon>Streptococcus</taxon>
    </lineage>
</organism>
<accession>A0A380KD49</accession>
<evidence type="ECO:0000256" key="1">
    <source>
        <dbReference type="SAM" id="Phobius"/>
    </source>
</evidence>
<keyword evidence="3" id="KW-1185">Reference proteome</keyword>
<dbReference type="InterPro" id="IPR020215">
    <property type="entry name" value="EbsA-like"/>
</dbReference>
<feature type="transmembrane region" description="Helical" evidence="1">
    <location>
        <begin position="20"/>
        <end position="38"/>
    </location>
</feature>
<dbReference type="OrthoDB" id="2233065at2"/>
<sequence length="162" mass="18906">MIKLLGKERYHWQPELSWLIIYWSIAFIPIFLGAALIFENLTVSKQVLILFAIFIVLIGAGFHRYFVIENGQLGIVSLNIFSKSHIPLEDITKVEVTKSTVTLYVKNQNKRTFYMRKWPKKYFIDALVVDPAFQGEVVLVDNLIKLDYFKIYENEKKALTKS</sequence>